<proteinExistence type="predicted"/>
<dbReference type="HOGENOM" id="CLU_1790381_0_0_1"/>
<dbReference type="Gramene" id="EOY19656">
    <property type="protein sequence ID" value="EOY19656"/>
    <property type="gene ID" value="TCM_044801"/>
</dbReference>
<evidence type="ECO:0000256" key="1">
    <source>
        <dbReference type="SAM" id="MobiDB-lite"/>
    </source>
</evidence>
<keyword evidence="3" id="KW-1185">Reference proteome</keyword>
<evidence type="ECO:0000313" key="2">
    <source>
        <dbReference type="EMBL" id="EOY19656.1"/>
    </source>
</evidence>
<reference evidence="2 3" key="1">
    <citation type="journal article" date="2013" name="Genome Biol.">
        <title>The genome sequence of the most widely cultivated cacao type and its use to identify candidate genes regulating pod color.</title>
        <authorList>
            <person name="Motamayor J.C."/>
            <person name="Mockaitis K."/>
            <person name="Schmutz J."/>
            <person name="Haiminen N."/>
            <person name="Iii D.L."/>
            <person name="Cornejo O."/>
            <person name="Findley S.D."/>
            <person name="Zheng P."/>
            <person name="Utro F."/>
            <person name="Royaert S."/>
            <person name="Saski C."/>
            <person name="Jenkins J."/>
            <person name="Podicheti R."/>
            <person name="Zhao M."/>
            <person name="Scheffler B.E."/>
            <person name="Stack J.C."/>
            <person name="Feltus F.A."/>
            <person name="Mustiga G.M."/>
            <person name="Amores F."/>
            <person name="Phillips W."/>
            <person name="Marelli J.P."/>
            <person name="May G.D."/>
            <person name="Shapiro H."/>
            <person name="Ma J."/>
            <person name="Bustamante C.D."/>
            <person name="Schnell R.J."/>
            <person name="Main D."/>
            <person name="Gilbert D."/>
            <person name="Parida L."/>
            <person name="Kuhn D.N."/>
        </authorList>
    </citation>
    <scope>NUCLEOTIDE SEQUENCE [LARGE SCALE GENOMIC DNA]</scope>
    <source>
        <strain evidence="3">cv. Matina 1-6</strain>
    </source>
</reference>
<organism evidence="2 3">
    <name type="scientific">Theobroma cacao</name>
    <name type="common">Cacao</name>
    <name type="synonym">Cocoa</name>
    <dbReference type="NCBI Taxonomy" id="3641"/>
    <lineage>
        <taxon>Eukaryota</taxon>
        <taxon>Viridiplantae</taxon>
        <taxon>Streptophyta</taxon>
        <taxon>Embryophyta</taxon>
        <taxon>Tracheophyta</taxon>
        <taxon>Spermatophyta</taxon>
        <taxon>Magnoliopsida</taxon>
        <taxon>eudicotyledons</taxon>
        <taxon>Gunneridae</taxon>
        <taxon>Pentapetalae</taxon>
        <taxon>rosids</taxon>
        <taxon>malvids</taxon>
        <taxon>Malvales</taxon>
        <taxon>Malvaceae</taxon>
        <taxon>Byttnerioideae</taxon>
        <taxon>Theobroma</taxon>
    </lineage>
</organism>
<accession>A0A061FRJ3</accession>
<feature type="compositionally biased region" description="Basic and acidic residues" evidence="1">
    <location>
        <begin position="16"/>
        <end position="27"/>
    </location>
</feature>
<dbReference type="InParanoid" id="A0A061FRJ3"/>
<dbReference type="AlphaFoldDB" id="A0A061FRJ3"/>
<dbReference type="EMBL" id="CM001888">
    <property type="protein sequence ID" value="EOY19656.1"/>
    <property type="molecule type" value="Genomic_DNA"/>
</dbReference>
<evidence type="ECO:0000313" key="3">
    <source>
        <dbReference type="Proteomes" id="UP000026915"/>
    </source>
</evidence>
<feature type="region of interest" description="Disordered" evidence="1">
    <location>
        <begin position="1"/>
        <end position="27"/>
    </location>
</feature>
<gene>
    <name evidence="2" type="ORF">TCM_044801</name>
</gene>
<name>A0A061FRJ3_THECC</name>
<sequence length="145" mass="17068">MQAVLSPSHRQLMVQPEEKIGEGEDRKDKVELESSLVMQPEEKIGEGEDVKNKVDNISKDSCGSSNSYGTNLSLYRNRKRWYKVRFSEMHYRDEQVALLLDALKCDKFELPSIYRYRSIRLFEAYMTYAEAQKVRVCKTNQVWNF</sequence>
<dbReference type="Proteomes" id="UP000026915">
    <property type="component" value="Chromosome 10"/>
</dbReference>
<protein>
    <submittedName>
        <fullName evidence="2">Uncharacterized protein</fullName>
    </submittedName>
</protein>